<accession>A0ABV1KRI9</accession>
<dbReference type="SUPFAM" id="SSF161098">
    <property type="entry name" value="MetI-like"/>
    <property type="match status" value="1"/>
</dbReference>
<gene>
    <name evidence="9" type="ORF">QJS35_09230</name>
</gene>
<comment type="caution">
    <text evidence="9">The sequence shown here is derived from an EMBL/GenBank/DDBJ whole genome shotgun (WGS) entry which is preliminary data.</text>
</comment>
<feature type="domain" description="ABC transmembrane type-1" evidence="8">
    <location>
        <begin position="73"/>
        <end position="288"/>
    </location>
</feature>
<protein>
    <submittedName>
        <fullName evidence="9">Sugar ABC transporter permease</fullName>
    </submittedName>
</protein>
<evidence type="ECO:0000256" key="3">
    <source>
        <dbReference type="ARBA" id="ARBA00022475"/>
    </source>
</evidence>
<evidence type="ECO:0000256" key="6">
    <source>
        <dbReference type="ARBA" id="ARBA00023136"/>
    </source>
</evidence>
<reference evidence="9 10" key="1">
    <citation type="journal article" date="2023" name="Genome Announc.">
        <title>Pan-Genome Analyses of the Genus Cohnella and Proposal of the Novel Species Cohnella silvisoli sp. nov., Isolated from Forest Soil.</title>
        <authorList>
            <person name="Wang C."/>
            <person name="Mao L."/>
            <person name="Bao G."/>
            <person name="Zhu H."/>
        </authorList>
    </citation>
    <scope>NUCLEOTIDE SEQUENCE [LARGE SCALE GENOMIC DNA]</scope>
    <source>
        <strain evidence="9 10">NL03-T5-1</strain>
    </source>
</reference>
<evidence type="ECO:0000256" key="1">
    <source>
        <dbReference type="ARBA" id="ARBA00004651"/>
    </source>
</evidence>
<dbReference type="Gene3D" id="1.10.3720.10">
    <property type="entry name" value="MetI-like"/>
    <property type="match status" value="1"/>
</dbReference>
<evidence type="ECO:0000313" key="9">
    <source>
        <dbReference type="EMBL" id="MEQ4482575.1"/>
    </source>
</evidence>
<feature type="transmembrane region" description="Helical" evidence="7">
    <location>
        <begin position="210"/>
        <end position="235"/>
    </location>
</feature>
<feature type="transmembrane region" description="Helical" evidence="7">
    <location>
        <begin position="77"/>
        <end position="99"/>
    </location>
</feature>
<dbReference type="InterPro" id="IPR035906">
    <property type="entry name" value="MetI-like_sf"/>
</dbReference>
<feature type="transmembrane region" description="Helical" evidence="7">
    <location>
        <begin position="12"/>
        <end position="35"/>
    </location>
</feature>
<dbReference type="InterPro" id="IPR000515">
    <property type="entry name" value="MetI-like"/>
</dbReference>
<dbReference type="InterPro" id="IPR051393">
    <property type="entry name" value="ABC_transporter_permease"/>
</dbReference>
<keyword evidence="5 7" id="KW-1133">Transmembrane helix</keyword>
<dbReference type="EMBL" id="JASKHM010000004">
    <property type="protein sequence ID" value="MEQ4482575.1"/>
    <property type="molecule type" value="Genomic_DNA"/>
</dbReference>
<keyword evidence="6 7" id="KW-0472">Membrane</keyword>
<feature type="transmembrane region" description="Helical" evidence="7">
    <location>
        <begin position="111"/>
        <end position="131"/>
    </location>
</feature>
<evidence type="ECO:0000256" key="5">
    <source>
        <dbReference type="ARBA" id="ARBA00022989"/>
    </source>
</evidence>
<dbReference type="Pfam" id="PF00528">
    <property type="entry name" value="BPD_transp_1"/>
    <property type="match status" value="1"/>
</dbReference>
<dbReference type="PANTHER" id="PTHR30193:SF37">
    <property type="entry name" value="INNER MEMBRANE ABC TRANSPORTER PERMEASE PROTEIN YCJO"/>
    <property type="match status" value="1"/>
</dbReference>
<evidence type="ECO:0000259" key="8">
    <source>
        <dbReference type="PROSITE" id="PS50928"/>
    </source>
</evidence>
<keyword evidence="4 7" id="KW-0812">Transmembrane</keyword>
<organism evidence="9 10">
    <name type="scientific">Cohnella silvisoli</name>
    <dbReference type="NCBI Taxonomy" id="2873699"/>
    <lineage>
        <taxon>Bacteria</taxon>
        <taxon>Bacillati</taxon>
        <taxon>Bacillota</taxon>
        <taxon>Bacilli</taxon>
        <taxon>Bacillales</taxon>
        <taxon>Paenibacillaceae</taxon>
        <taxon>Cohnella</taxon>
    </lineage>
</organism>
<keyword evidence="10" id="KW-1185">Reference proteome</keyword>
<evidence type="ECO:0000256" key="7">
    <source>
        <dbReference type="RuleBase" id="RU363032"/>
    </source>
</evidence>
<dbReference type="PROSITE" id="PS50928">
    <property type="entry name" value="ABC_TM1"/>
    <property type="match status" value="1"/>
</dbReference>
<comment type="subcellular location">
    <subcellularLocation>
        <location evidence="1 7">Cell membrane</location>
        <topology evidence="1 7">Multi-pass membrane protein</topology>
    </subcellularLocation>
</comment>
<comment type="similarity">
    <text evidence="7">Belongs to the binding-protein-dependent transport system permease family.</text>
</comment>
<sequence length="296" mass="33372">MKPLIRSTLRKSTVAYLFLLPAFFFYLYFVGWPALQTFYTSLTEWDGIGPKTFVGFQNYIDLFSVEPTFWIALRNTLLWVLASATLPVWLGLVVSSMLVRGKARFGKGFQLIFFLPQVISMVIAAVIWKWIYDPTFGPLNVILRSIGLDAWATGWLGDPKIVMFALFIIYLWQTYGFCVIIFTAAIQGVDPHLYEAAKMDGCGSAGQFRYITIPGIHQAITSVVVLMTVGSFSIFDLVMTTTNGGPGYSSYVISYYVYYQGFIQNRVGFGAAASIILTVFVLVVTRLIIYVRERDR</sequence>
<name>A0ABV1KRI9_9BACL</name>
<keyword evidence="3" id="KW-1003">Cell membrane</keyword>
<dbReference type="CDD" id="cd06261">
    <property type="entry name" value="TM_PBP2"/>
    <property type="match status" value="1"/>
</dbReference>
<feature type="transmembrane region" description="Helical" evidence="7">
    <location>
        <begin position="267"/>
        <end position="289"/>
    </location>
</feature>
<proteinExistence type="inferred from homology"/>
<evidence type="ECO:0000256" key="2">
    <source>
        <dbReference type="ARBA" id="ARBA00022448"/>
    </source>
</evidence>
<evidence type="ECO:0000256" key="4">
    <source>
        <dbReference type="ARBA" id="ARBA00022692"/>
    </source>
</evidence>
<feature type="transmembrane region" description="Helical" evidence="7">
    <location>
        <begin position="161"/>
        <end position="189"/>
    </location>
</feature>
<dbReference type="PANTHER" id="PTHR30193">
    <property type="entry name" value="ABC TRANSPORTER PERMEASE PROTEIN"/>
    <property type="match status" value="1"/>
</dbReference>
<keyword evidence="2 7" id="KW-0813">Transport</keyword>
<dbReference type="RefSeq" id="WP_232184684.1">
    <property type="nucleotide sequence ID" value="NZ_JAIOAP010000003.1"/>
</dbReference>
<dbReference type="Proteomes" id="UP001493487">
    <property type="component" value="Unassembled WGS sequence"/>
</dbReference>
<evidence type="ECO:0000313" key="10">
    <source>
        <dbReference type="Proteomes" id="UP001493487"/>
    </source>
</evidence>